<protein>
    <submittedName>
        <fullName evidence="2">Beta-lactamase family protein</fullName>
    </submittedName>
</protein>
<dbReference type="PANTHER" id="PTHR43319:SF3">
    <property type="entry name" value="BETA-LACTAMASE-RELATED DOMAIN-CONTAINING PROTEIN"/>
    <property type="match status" value="1"/>
</dbReference>
<accession>A0A6G4UWX6</accession>
<comment type="caution">
    <text evidence="2">The sequence shown here is derived from an EMBL/GenBank/DDBJ whole genome shotgun (WGS) entry which is preliminary data.</text>
</comment>
<organism evidence="2 3">
    <name type="scientific">Streptomyces scabichelini</name>
    <dbReference type="NCBI Taxonomy" id="2711217"/>
    <lineage>
        <taxon>Bacteria</taxon>
        <taxon>Bacillati</taxon>
        <taxon>Actinomycetota</taxon>
        <taxon>Actinomycetes</taxon>
        <taxon>Kitasatosporales</taxon>
        <taxon>Streptomycetaceae</taxon>
        <taxon>Streptomyces</taxon>
    </lineage>
</organism>
<dbReference type="PANTHER" id="PTHR43319">
    <property type="entry name" value="BETA-LACTAMASE-RELATED"/>
    <property type="match status" value="1"/>
</dbReference>
<feature type="domain" description="Beta-lactamase-related" evidence="1">
    <location>
        <begin position="27"/>
        <end position="382"/>
    </location>
</feature>
<dbReference type="SUPFAM" id="SSF56601">
    <property type="entry name" value="beta-lactamase/transpeptidase-like"/>
    <property type="match status" value="1"/>
</dbReference>
<reference evidence="2 3" key="1">
    <citation type="submission" date="2020-02" db="EMBL/GenBank/DDBJ databases">
        <title>Whole-genome analyses of novel actinobacteria.</title>
        <authorList>
            <person name="Sahin N."/>
            <person name="Gencbay T."/>
        </authorList>
    </citation>
    <scope>NUCLEOTIDE SEQUENCE [LARGE SCALE GENOMIC DNA]</scope>
    <source>
        <strain evidence="2 3">HC44</strain>
    </source>
</reference>
<evidence type="ECO:0000259" key="1">
    <source>
        <dbReference type="Pfam" id="PF00144"/>
    </source>
</evidence>
<dbReference type="Proteomes" id="UP000472335">
    <property type="component" value="Unassembled WGS sequence"/>
</dbReference>
<gene>
    <name evidence="2" type="ORF">G5C60_00595</name>
</gene>
<dbReference type="AlphaFoldDB" id="A0A6G4UWX6"/>
<dbReference type="InterPro" id="IPR012338">
    <property type="entry name" value="Beta-lactam/transpept-like"/>
</dbReference>
<dbReference type="EMBL" id="JAAKZY010000001">
    <property type="protein sequence ID" value="NGO06216.1"/>
    <property type="molecule type" value="Genomic_DNA"/>
</dbReference>
<evidence type="ECO:0000313" key="2">
    <source>
        <dbReference type="EMBL" id="NGO06216.1"/>
    </source>
</evidence>
<proteinExistence type="predicted"/>
<dbReference type="Pfam" id="PF00144">
    <property type="entry name" value="Beta-lactamase"/>
    <property type="match status" value="1"/>
</dbReference>
<dbReference type="InterPro" id="IPR001466">
    <property type="entry name" value="Beta-lactam-related"/>
</dbReference>
<dbReference type="Gene3D" id="3.40.710.10">
    <property type="entry name" value="DD-peptidase/beta-lactamase superfamily"/>
    <property type="match status" value="1"/>
</dbReference>
<evidence type="ECO:0000313" key="3">
    <source>
        <dbReference type="Proteomes" id="UP000472335"/>
    </source>
</evidence>
<dbReference type="RefSeq" id="WP_165254126.1">
    <property type="nucleotide sequence ID" value="NZ_JAAKZY010000001.1"/>
</dbReference>
<keyword evidence="3" id="KW-1185">Reference proteome</keyword>
<sequence length="416" mass="45086">MVLKIDVPMTLVHGAVDEGYGAVADAFRRNFADGREVGAACAVYRDGVKVVDLWGGYRNGLTREPWRENTMVPVFSTTKGLASLAVAVAHARGLLSYDERVAAYWPEFAEAGKSDVTVRQLVSHQAGLPVIDRPLKLADLADPHVLSAALAEQRPAWTPGTRHGYHGQSLGYYESELIRRVDPQGRSLGRYFAEEIAAPLDAQFHIGLPSTVDPELIAHIHGFAGFEMLLHAGEMPLPFVLAFSNPRSLSARAFGNPRELSKVEAFNRPDVRALEIPAANGIGEVRSIAKLYGDAATGGKALGLDPATVEALTRAARPPSQGLRDQVLRVDTLYSLGYMKPFPRFRFGSSTGTAFGTMGLGGSFAFADPDTGVGFAYAMNRCGFHLWDDPREVALRDALFATVLGEAPQRPDARRR</sequence>
<name>A0A6G4UWX6_9ACTN</name>
<dbReference type="InterPro" id="IPR052907">
    <property type="entry name" value="Beta-lactamase/esterase"/>
</dbReference>